<organism evidence="1">
    <name type="scientific">uncultured Caudovirales phage</name>
    <dbReference type="NCBI Taxonomy" id="2100421"/>
    <lineage>
        <taxon>Viruses</taxon>
        <taxon>Duplodnaviria</taxon>
        <taxon>Heunggongvirae</taxon>
        <taxon>Uroviricota</taxon>
        <taxon>Caudoviricetes</taxon>
        <taxon>Peduoviridae</taxon>
        <taxon>Maltschvirus</taxon>
        <taxon>Maltschvirus maltsch</taxon>
    </lineage>
</organism>
<evidence type="ECO:0000313" key="1">
    <source>
        <dbReference type="EMBL" id="CAB4131782.1"/>
    </source>
</evidence>
<reference evidence="1" key="1">
    <citation type="submission" date="2020-04" db="EMBL/GenBank/DDBJ databases">
        <authorList>
            <person name="Chiriac C."/>
            <person name="Salcher M."/>
            <person name="Ghai R."/>
            <person name="Kavagutti S V."/>
        </authorList>
    </citation>
    <scope>NUCLEOTIDE SEQUENCE</scope>
</reference>
<sequence length="121" mass="13533">MARLLKKDLQAFFSPIVKEAHRYANDACVHGMRTKLTVPAGVVVTHGSSHPADGSVVEWNGYTLEISMCRRARVVCNVPTPFSLFTFNYCIKFEGRQLAHGTTMPEFLTHAMRAIARHKVS</sequence>
<proteinExistence type="predicted"/>
<protein>
    <submittedName>
        <fullName evidence="1">Uncharacterized protein</fullName>
    </submittedName>
</protein>
<gene>
    <name evidence="1" type="ORF">UFOVP131_53</name>
</gene>
<name>A0A6J5LDY2_9CAUD</name>
<dbReference type="EMBL" id="LR796252">
    <property type="protein sequence ID" value="CAB4131782.1"/>
    <property type="molecule type" value="Genomic_DNA"/>
</dbReference>
<accession>A0A6J5LDY2</accession>